<evidence type="ECO:0000313" key="9">
    <source>
        <dbReference type="Proteomes" id="UP000694941"/>
    </source>
</evidence>
<evidence type="ECO:0000256" key="6">
    <source>
        <dbReference type="ARBA" id="ARBA00023180"/>
    </source>
</evidence>
<proteinExistence type="predicted"/>
<accession>A0ABM1B852</accession>
<name>A0ABM1B852_LIMPO</name>
<keyword evidence="3 8" id="KW-0732">Signal</keyword>
<keyword evidence="2 7" id="KW-0812">Transmembrane</keyword>
<evidence type="ECO:0000313" key="10">
    <source>
        <dbReference type="RefSeq" id="XP_013776756.1"/>
    </source>
</evidence>
<organism evidence="9 10">
    <name type="scientific">Limulus polyphemus</name>
    <name type="common">Atlantic horseshoe crab</name>
    <dbReference type="NCBI Taxonomy" id="6850"/>
    <lineage>
        <taxon>Eukaryota</taxon>
        <taxon>Metazoa</taxon>
        <taxon>Ecdysozoa</taxon>
        <taxon>Arthropoda</taxon>
        <taxon>Chelicerata</taxon>
        <taxon>Merostomata</taxon>
        <taxon>Xiphosura</taxon>
        <taxon>Limulidae</taxon>
        <taxon>Limulus</taxon>
    </lineage>
</organism>
<evidence type="ECO:0000256" key="8">
    <source>
        <dbReference type="SAM" id="SignalP"/>
    </source>
</evidence>
<keyword evidence="4 7" id="KW-1133">Transmembrane helix</keyword>
<evidence type="ECO:0000256" key="1">
    <source>
        <dbReference type="ARBA" id="ARBA00004479"/>
    </source>
</evidence>
<dbReference type="RefSeq" id="XP_013776756.1">
    <property type="nucleotide sequence ID" value="XM_013921302.2"/>
</dbReference>
<dbReference type="InterPro" id="IPR002165">
    <property type="entry name" value="Plexin_repeat"/>
</dbReference>
<feature type="transmembrane region" description="Helical" evidence="7">
    <location>
        <begin position="512"/>
        <end position="538"/>
    </location>
</feature>
<gene>
    <name evidence="10" type="primary">LOC106461478</name>
</gene>
<evidence type="ECO:0000256" key="5">
    <source>
        <dbReference type="ARBA" id="ARBA00023136"/>
    </source>
</evidence>
<keyword evidence="5 7" id="KW-0472">Membrane</keyword>
<protein>
    <submittedName>
        <fullName evidence="10">Plexin domain-containing protein 1-like isoform X1</fullName>
    </submittedName>
</protein>
<evidence type="ECO:0000256" key="7">
    <source>
        <dbReference type="SAM" id="Phobius"/>
    </source>
</evidence>
<keyword evidence="9" id="KW-1185">Reference proteome</keyword>
<dbReference type="InterPro" id="IPR031152">
    <property type="entry name" value="PLXDC"/>
</dbReference>
<comment type="subcellular location">
    <subcellularLocation>
        <location evidence="1">Membrane</location>
        <topology evidence="1">Single-pass type I membrane protein</topology>
    </subcellularLocation>
</comment>
<evidence type="ECO:0000256" key="2">
    <source>
        <dbReference type="ARBA" id="ARBA00022692"/>
    </source>
</evidence>
<dbReference type="GeneID" id="106461478"/>
<sequence>MAVRDGWRVKHVFLQIVVLESLFIFVAKTEPEKNLYQILERQDIENSLDDAEQLEYEFRSSYDGSETPLFLVKRQADLKKTVIEKKPIPKPKVDIKVKDEGITEITTNPDQTSYKIKASTVSTTLAPDSTNATEDHHTYYNSSIYTDPKEARAFWIDLENNHTEVITHQMLSDSHRRAATVSLSFDFPFYGHLVRNITIATGGFLYVGEYMHSWLAATQYIAPLMANFDTSLSNISTIRLADNGSMFVVQWEEVALQEGSSIDTFTFQVSLFDNGNIVFVYKKVPISVTEIKDEDHPVKIGLSDAYIYDRKIFFIRRKTIYEYHRIDMKREEIGNWTALYFTALPTCLSFKDCDSCVSANINFNCSWCEAIKRCSDGIDRHRQEWMAQGCGTQANKECSEAATTVPPKPSPSTLVTTTEEFTPENATGKVTTFSSSTFTTIPTTTTAATINPEAKSSAHSVMTTTVIKATTTTEEPSPSILTLPLTTITTEKSQPTQSALVAEEKSSSSSSFGAGGVVAILLILAIVLGVGIWIGYAYKNPQTASGQLLIKYRPSQWRWGGQARYTAASIHM</sequence>
<evidence type="ECO:0000256" key="3">
    <source>
        <dbReference type="ARBA" id="ARBA00022729"/>
    </source>
</evidence>
<dbReference type="Proteomes" id="UP000694941">
    <property type="component" value="Unplaced"/>
</dbReference>
<keyword evidence="6" id="KW-0325">Glycoprotein</keyword>
<evidence type="ECO:0000256" key="4">
    <source>
        <dbReference type="ARBA" id="ARBA00022989"/>
    </source>
</evidence>
<reference evidence="10" key="1">
    <citation type="submission" date="2025-08" db="UniProtKB">
        <authorList>
            <consortium name="RefSeq"/>
        </authorList>
    </citation>
    <scope>IDENTIFICATION</scope>
    <source>
        <tissue evidence="10">Muscle</tissue>
    </source>
</reference>
<dbReference type="PANTHER" id="PTHR13055:SF12">
    <property type="entry name" value="LD40707P"/>
    <property type="match status" value="1"/>
</dbReference>
<dbReference type="Pfam" id="PF01437">
    <property type="entry name" value="PSI"/>
    <property type="match status" value="1"/>
</dbReference>
<feature type="chain" id="PRO_5047515374" evidence="8">
    <location>
        <begin position="30"/>
        <end position="572"/>
    </location>
</feature>
<feature type="signal peptide" evidence="8">
    <location>
        <begin position="1"/>
        <end position="29"/>
    </location>
</feature>
<dbReference type="PANTHER" id="PTHR13055">
    <property type="entry name" value="TUMOR ENDOTHELIAL MARKER 7 RELATED"/>
    <property type="match status" value="1"/>
</dbReference>